<keyword evidence="2" id="KW-1185">Reference proteome</keyword>
<accession>A0A6G1BPK3</accession>
<dbReference type="Proteomes" id="UP000479710">
    <property type="component" value="Unassembled WGS sequence"/>
</dbReference>
<proteinExistence type="predicted"/>
<protein>
    <submittedName>
        <fullName evidence="1">Uncharacterized protein</fullName>
    </submittedName>
</protein>
<evidence type="ECO:0000313" key="1">
    <source>
        <dbReference type="EMBL" id="KAF0889806.1"/>
    </source>
</evidence>
<organism evidence="1 2">
    <name type="scientific">Oryza meyeriana var. granulata</name>
    <dbReference type="NCBI Taxonomy" id="110450"/>
    <lineage>
        <taxon>Eukaryota</taxon>
        <taxon>Viridiplantae</taxon>
        <taxon>Streptophyta</taxon>
        <taxon>Embryophyta</taxon>
        <taxon>Tracheophyta</taxon>
        <taxon>Spermatophyta</taxon>
        <taxon>Magnoliopsida</taxon>
        <taxon>Liliopsida</taxon>
        <taxon>Poales</taxon>
        <taxon>Poaceae</taxon>
        <taxon>BOP clade</taxon>
        <taxon>Oryzoideae</taxon>
        <taxon>Oryzeae</taxon>
        <taxon>Oryzinae</taxon>
        <taxon>Oryza</taxon>
        <taxon>Oryza meyeriana</taxon>
    </lineage>
</organism>
<name>A0A6G1BPK3_9ORYZ</name>
<gene>
    <name evidence="1" type="ORF">E2562_032860</name>
</gene>
<evidence type="ECO:0000313" key="2">
    <source>
        <dbReference type="Proteomes" id="UP000479710"/>
    </source>
</evidence>
<reference evidence="1 2" key="1">
    <citation type="submission" date="2019-11" db="EMBL/GenBank/DDBJ databases">
        <title>Whole genome sequence of Oryza granulata.</title>
        <authorList>
            <person name="Li W."/>
        </authorList>
    </citation>
    <scope>NUCLEOTIDE SEQUENCE [LARGE SCALE GENOMIC DNA]</scope>
    <source>
        <strain evidence="2">cv. Menghai</strain>
        <tissue evidence="1">Leaf</tissue>
    </source>
</reference>
<dbReference type="EMBL" id="SPHZ02000012">
    <property type="protein sequence ID" value="KAF0889806.1"/>
    <property type="molecule type" value="Genomic_DNA"/>
</dbReference>
<sequence>MLHKVHNEEHMYYTWLYLRRYPLSHVNTIKAANCVEEAHRKSTNGAARNISRMWIVALVEVRPSLLSGEAEKFLFEDIHKKHAKTNYTF</sequence>
<comment type="caution">
    <text evidence="1">The sequence shown here is derived from an EMBL/GenBank/DDBJ whole genome shotgun (WGS) entry which is preliminary data.</text>
</comment>
<dbReference type="AlphaFoldDB" id="A0A6G1BPK3"/>